<reference evidence="8 9" key="1">
    <citation type="submission" date="2021-04" db="EMBL/GenBank/DDBJ databases">
        <authorList>
            <person name="De Guttry C."/>
            <person name="Zahm M."/>
            <person name="Klopp C."/>
            <person name="Cabau C."/>
            <person name="Louis A."/>
            <person name="Berthelot C."/>
            <person name="Parey E."/>
            <person name="Roest Crollius H."/>
            <person name="Montfort J."/>
            <person name="Robinson-Rechavi M."/>
            <person name="Bucao C."/>
            <person name="Bouchez O."/>
            <person name="Gislard M."/>
            <person name="Lluch J."/>
            <person name="Milhes M."/>
            <person name="Lampietro C."/>
            <person name="Lopez Roques C."/>
            <person name="Donnadieu C."/>
            <person name="Braasch I."/>
            <person name="Desvignes T."/>
            <person name="Postlethwait J."/>
            <person name="Bobe J."/>
            <person name="Wedekind C."/>
            <person name="Guiguen Y."/>
        </authorList>
    </citation>
    <scope>NUCLEOTIDE SEQUENCE [LARGE SCALE GENOMIC DNA]</scope>
    <source>
        <strain evidence="8">Cs_M1</strain>
        <tissue evidence="8">Blood</tissue>
    </source>
</reference>
<evidence type="ECO:0000256" key="6">
    <source>
        <dbReference type="SAM" id="MobiDB-lite"/>
    </source>
</evidence>
<evidence type="ECO:0000313" key="9">
    <source>
        <dbReference type="Proteomes" id="UP001356427"/>
    </source>
</evidence>
<evidence type="ECO:0000259" key="7">
    <source>
        <dbReference type="PROSITE" id="PS51192"/>
    </source>
</evidence>
<sequence>MLPNYPEPTAWKTWGSGTCLLHLGPPRQRRKMEERPNQERARRRRRDGLQILSSSVRSMLYNGSEVIRDLEWVIFDEVHYINDAERGVVWEEVLIMLPDHVSIILLSATVPNAVEFSEWIGRIKKKHIYVISTAKRPVPLEHYLYTGNSTKTQKEMFLLLDATGNFQTKGYNTTPNQVRAVWLFLLHFLSQRQQTPVVAFTFSRTRCDNNARSLASMDLTSSVEKSEIHSFFQKSLSRLRGGDRQLPQILLMRDQLKRGIGVHHSGILPILKEVIEMLFSRGLVKVLFCLRRLLWV</sequence>
<evidence type="ECO:0000256" key="1">
    <source>
        <dbReference type="ARBA" id="ARBA00022741"/>
    </source>
</evidence>
<evidence type="ECO:0000256" key="2">
    <source>
        <dbReference type="ARBA" id="ARBA00022801"/>
    </source>
</evidence>
<evidence type="ECO:0000256" key="3">
    <source>
        <dbReference type="ARBA" id="ARBA00022806"/>
    </source>
</evidence>
<keyword evidence="9" id="KW-1185">Reference proteome</keyword>
<accession>A0AAN8NGW7</accession>
<keyword evidence="1" id="KW-0547">Nucleotide-binding</keyword>
<feature type="compositionally biased region" description="Basic and acidic residues" evidence="6">
    <location>
        <begin position="31"/>
        <end position="40"/>
    </location>
</feature>
<evidence type="ECO:0000313" key="8">
    <source>
        <dbReference type="EMBL" id="KAK6327316.1"/>
    </source>
</evidence>
<dbReference type="InterPro" id="IPR050699">
    <property type="entry name" value="RNA-DNA_Helicase"/>
</dbReference>
<dbReference type="AlphaFoldDB" id="A0AAN8NGW7"/>
<dbReference type="GO" id="GO:0055087">
    <property type="term" value="C:Ski complex"/>
    <property type="evidence" value="ECO:0007669"/>
    <property type="project" value="TreeGrafter"/>
</dbReference>
<organism evidence="8 9">
    <name type="scientific">Coregonus suidteri</name>
    <dbReference type="NCBI Taxonomy" id="861788"/>
    <lineage>
        <taxon>Eukaryota</taxon>
        <taxon>Metazoa</taxon>
        <taxon>Chordata</taxon>
        <taxon>Craniata</taxon>
        <taxon>Vertebrata</taxon>
        <taxon>Euteleostomi</taxon>
        <taxon>Actinopterygii</taxon>
        <taxon>Neopterygii</taxon>
        <taxon>Teleostei</taxon>
        <taxon>Protacanthopterygii</taxon>
        <taxon>Salmoniformes</taxon>
        <taxon>Salmonidae</taxon>
        <taxon>Coregoninae</taxon>
        <taxon>Coregonus</taxon>
    </lineage>
</organism>
<comment type="caution">
    <text evidence="8">The sequence shown here is derived from an EMBL/GenBank/DDBJ whole genome shotgun (WGS) entry which is preliminary data.</text>
</comment>
<evidence type="ECO:0000256" key="5">
    <source>
        <dbReference type="ARBA" id="ARBA00047984"/>
    </source>
</evidence>
<feature type="region of interest" description="Disordered" evidence="6">
    <location>
        <begin position="24"/>
        <end position="44"/>
    </location>
</feature>
<dbReference type="PANTHER" id="PTHR12131:SF1">
    <property type="entry name" value="ATP-DEPENDENT RNA HELICASE SUPV3L1, MITOCHONDRIAL-RELATED"/>
    <property type="match status" value="1"/>
</dbReference>
<dbReference type="InterPro" id="IPR014001">
    <property type="entry name" value="Helicase_ATP-bd"/>
</dbReference>
<dbReference type="InterPro" id="IPR011545">
    <property type="entry name" value="DEAD/DEAH_box_helicase_dom"/>
</dbReference>
<keyword evidence="2" id="KW-0378">Hydrolase</keyword>
<name>A0AAN8NGW7_9TELE</name>
<gene>
    <name evidence="8" type="ORF">J4Q44_G00029610</name>
</gene>
<dbReference type="GO" id="GO:0016787">
    <property type="term" value="F:hydrolase activity"/>
    <property type="evidence" value="ECO:0007669"/>
    <property type="project" value="UniProtKB-KW"/>
</dbReference>
<dbReference type="SUPFAM" id="SSF52540">
    <property type="entry name" value="P-loop containing nucleoside triphosphate hydrolases"/>
    <property type="match status" value="1"/>
</dbReference>
<dbReference type="PROSITE" id="PS51192">
    <property type="entry name" value="HELICASE_ATP_BIND_1"/>
    <property type="match status" value="1"/>
</dbReference>
<dbReference type="EMBL" id="JAGTTL010000002">
    <property type="protein sequence ID" value="KAK6327316.1"/>
    <property type="molecule type" value="Genomic_DNA"/>
</dbReference>
<dbReference type="Gene3D" id="3.40.50.300">
    <property type="entry name" value="P-loop containing nucleotide triphosphate hydrolases"/>
    <property type="match status" value="2"/>
</dbReference>
<evidence type="ECO:0000256" key="4">
    <source>
        <dbReference type="ARBA" id="ARBA00022840"/>
    </source>
</evidence>
<dbReference type="GO" id="GO:0005524">
    <property type="term" value="F:ATP binding"/>
    <property type="evidence" value="ECO:0007669"/>
    <property type="project" value="UniProtKB-KW"/>
</dbReference>
<keyword evidence="3" id="KW-0347">Helicase</keyword>
<protein>
    <recommendedName>
        <fullName evidence="7">Helicase ATP-binding domain-containing protein</fullName>
    </recommendedName>
</protein>
<feature type="domain" description="Helicase ATP-binding" evidence="7">
    <location>
        <begin position="38"/>
        <end position="128"/>
    </location>
</feature>
<dbReference type="GO" id="GO:0003676">
    <property type="term" value="F:nucleic acid binding"/>
    <property type="evidence" value="ECO:0007669"/>
    <property type="project" value="InterPro"/>
</dbReference>
<dbReference type="GO" id="GO:0070478">
    <property type="term" value="P:nuclear-transcribed mRNA catabolic process, 3'-5' exonucleolytic nonsense-mediated decay"/>
    <property type="evidence" value="ECO:0007669"/>
    <property type="project" value="TreeGrafter"/>
</dbReference>
<dbReference type="PANTHER" id="PTHR12131">
    <property type="entry name" value="ATP-DEPENDENT RNA AND DNA HELICASE"/>
    <property type="match status" value="1"/>
</dbReference>
<dbReference type="GO" id="GO:0003724">
    <property type="term" value="F:RNA helicase activity"/>
    <property type="evidence" value="ECO:0007669"/>
    <property type="project" value="UniProtKB-EC"/>
</dbReference>
<dbReference type="InterPro" id="IPR027417">
    <property type="entry name" value="P-loop_NTPase"/>
</dbReference>
<dbReference type="Proteomes" id="UP001356427">
    <property type="component" value="Unassembled WGS sequence"/>
</dbReference>
<dbReference type="Pfam" id="PF00270">
    <property type="entry name" value="DEAD"/>
    <property type="match status" value="1"/>
</dbReference>
<comment type="catalytic activity">
    <reaction evidence="5">
        <text>ATP + H2O = ADP + phosphate + H(+)</text>
        <dbReference type="Rhea" id="RHEA:13065"/>
        <dbReference type="ChEBI" id="CHEBI:15377"/>
        <dbReference type="ChEBI" id="CHEBI:15378"/>
        <dbReference type="ChEBI" id="CHEBI:30616"/>
        <dbReference type="ChEBI" id="CHEBI:43474"/>
        <dbReference type="ChEBI" id="CHEBI:456216"/>
        <dbReference type="EC" id="3.6.4.13"/>
    </reaction>
</comment>
<keyword evidence="4" id="KW-0067">ATP-binding</keyword>
<proteinExistence type="predicted"/>